<accession>A0A6A1VCU2</accession>
<dbReference type="OrthoDB" id="1731046at2759"/>
<dbReference type="EMBL" id="RXIC02000024">
    <property type="protein sequence ID" value="KAB1210573.1"/>
    <property type="molecule type" value="Genomic_DNA"/>
</dbReference>
<dbReference type="AlphaFoldDB" id="A0A6A1VCU2"/>
<dbReference type="InterPro" id="IPR029005">
    <property type="entry name" value="LIM-bd/SEUSS"/>
</dbReference>
<feature type="region of interest" description="Disordered" evidence="1">
    <location>
        <begin position="211"/>
        <end position="264"/>
    </location>
</feature>
<keyword evidence="3" id="KW-1185">Reference proteome</keyword>
<organism evidence="2 3">
    <name type="scientific">Morella rubra</name>
    <name type="common">Chinese bayberry</name>
    <dbReference type="NCBI Taxonomy" id="262757"/>
    <lineage>
        <taxon>Eukaryota</taxon>
        <taxon>Viridiplantae</taxon>
        <taxon>Streptophyta</taxon>
        <taxon>Embryophyta</taxon>
        <taxon>Tracheophyta</taxon>
        <taxon>Spermatophyta</taxon>
        <taxon>Magnoliopsida</taxon>
        <taxon>eudicotyledons</taxon>
        <taxon>Gunneridae</taxon>
        <taxon>Pentapetalae</taxon>
        <taxon>rosids</taxon>
        <taxon>fabids</taxon>
        <taxon>Fagales</taxon>
        <taxon>Myricaceae</taxon>
        <taxon>Morella</taxon>
    </lineage>
</organism>
<feature type="compositionally biased region" description="Low complexity" evidence="1">
    <location>
        <begin position="247"/>
        <end position="259"/>
    </location>
</feature>
<evidence type="ECO:0000256" key="1">
    <source>
        <dbReference type="SAM" id="MobiDB-lite"/>
    </source>
</evidence>
<dbReference type="PANTHER" id="PTHR10378">
    <property type="entry name" value="LIM DOMAIN-BINDING PROTEIN"/>
    <property type="match status" value="1"/>
</dbReference>
<feature type="region of interest" description="Disordered" evidence="1">
    <location>
        <begin position="168"/>
        <end position="192"/>
    </location>
</feature>
<feature type="compositionally biased region" description="Polar residues" evidence="1">
    <location>
        <begin position="235"/>
        <end position="246"/>
    </location>
</feature>
<dbReference type="Proteomes" id="UP000516437">
    <property type="component" value="Chromosome 6"/>
</dbReference>
<feature type="compositionally biased region" description="Low complexity" evidence="1">
    <location>
        <begin position="176"/>
        <end position="192"/>
    </location>
</feature>
<feature type="compositionally biased region" description="Polar residues" evidence="1">
    <location>
        <begin position="211"/>
        <end position="224"/>
    </location>
</feature>
<proteinExistence type="predicted"/>
<comment type="caution">
    <text evidence="2">The sequence shown here is derived from an EMBL/GenBank/DDBJ whole genome shotgun (WGS) entry which is preliminary data.</text>
</comment>
<name>A0A6A1VCU2_9ROSI</name>
<sequence>MTPVHVYYSSSLLPDQATYRSFCLEGTGHFQVGDNVKSMFEFRTSASIPWFVASAHQLAKALELPLVNDLGYSKRYVRCLQLLFNLPLGCHCISGYWCVAPQIADVVNIMKDLIDYSGETGNGPMESLANFTCGARSLSGLHNMAMKTEWQQLQQQIMGPNLVKEHSLQGTAMPPSTSTSVASGSNSVSSTSTLTSGSTVAWLLHENSLNPQHENEMNNPSSSCAGIPFQIPPAVSSTTQPPAQLNPSSTFLSPTHSSSNNPPQFSYDILPSSATANHINSPNSAAEILLYSAKSKEANHESQNSFEKILREI</sequence>
<protein>
    <submittedName>
        <fullName evidence="2">Transcriptional corepressor SEUSS</fullName>
    </submittedName>
</protein>
<reference evidence="2 3" key="1">
    <citation type="journal article" date="2019" name="Plant Biotechnol. J.">
        <title>The red bayberry genome and genetic basis of sex determination.</title>
        <authorList>
            <person name="Jia H.M."/>
            <person name="Jia H.J."/>
            <person name="Cai Q.L."/>
            <person name="Wang Y."/>
            <person name="Zhao H.B."/>
            <person name="Yang W.F."/>
            <person name="Wang G.Y."/>
            <person name="Li Y.H."/>
            <person name="Zhan D.L."/>
            <person name="Shen Y.T."/>
            <person name="Niu Q.F."/>
            <person name="Chang L."/>
            <person name="Qiu J."/>
            <person name="Zhao L."/>
            <person name="Xie H.B."/>
            <person name="Fu W.Y."/>
            <person name="Jin J."/>
            <person name="Li X.W."/>
            <person name="Jiao Y."/>
            <person name="Zhou C.C."/>
            <person name="Tu T."/>
            <person name="Chai C.Y."/>
            <person name="Gao J.L."/>
            <person name="Fan L.J."/>
            <person name="van de Weg E."/>
            <person name="Wang J.Y."/>
            <person name="Gao Z.S."/>
        </authorList>
    </citation>
    <scope>NUCLEOTIDE SEQUENCE [LARGE SCALE GENOMIC DNA]</scope>
    <source>
        <tissue evidence="2">Leaves</tissue>
    </source>
</reference>
<gene>
    <name evidence="2" type="ORF">CJ030_MR6G010869</name>
</gene>
<evidence type="ECO:0000313" key="2">
    <source>
        <dbReference type="EMBL" id="KAB1210573.1"/>
    </source>
</evidence>
<evidence type="ECO:0000313" key="3">
    <source>
        <dbReference type="Proteomes" id="UP000516437"/>
    </source>
</evidence>